<sequence>MRIMTAQNQGQQGGSMVNDSSEDEEEEDDRRMMAVVDEPERESEGEGENLLALNSNVNAHNIPINANKAVNPFLEVHNTHEVREEEVGVNKVYNLEVDVANLMGQEVRVVGPAKSNNLLSTVSGGAVRRQYHSEDLGLALKPNSLLDSVNGGLKGGVKCLAPSVKNSGKKPINSLSSAGDVLCCSSLNSADIRNCNKNFLKKYEHEVASKVWQGALELGVEGEEAEGTYVERIITNETLEEEARLEREHRNRCHP</sequence>
<evidence type="ECO:0000313" key="2">
    <source>
        <dbReference type="EMBL" id="MCH80281.1"/>
    </source>
</evidence>
<proteinExistence type="predicted"/>
<reference evidence="2 3" key="1">
    <citation type="journal article" date="2018" name="Front. Plant Sci.">
        <title>Red Clover (Trifolium pratense) and Zigzag Clover (T. medium) - A Picture of Genomic Similarities and Differences.</title>
        <authorList>
            <person name="Dluhosova J."/>
            <person name="Istvanek J."/>
            <person name="Nedelnik J."/>
            <person name="Repkova J."/>
        </authorList>
    </citation>
    <scope>NUCLEOTIDE SEQUENCE [LARGE SCALE GENOMIC DNA]</scope>
    <source>
        <strain evidence="3">cv. 10/8</strain>
        <tissue evidence="2">Leaf</tissue>
    </source>
</reference>
<keyword evidence="3" id="KW-1185">Reference proteome</keyword>
<name>A0A392LZ55_9FABA</name>
<evidence type="ECO:0000256" key="1">
    <source>
        <dbReference type="SAM" id="MobiDB-lite"/>
    </source>
</evidence>
<feature type="compositionally biased region" description="Polar residues" evidence="1">
    <location>
        <begin position="1"/>
        <end position="18"/>
    </location>
</feature>
<organism evidence="2 3">
    <name type="scientific">Trifolium medium</name>
    <dbReference type="NCBI Taxonomy" id="97028"/>
    <lineage>
        <taxon>Eukaryota</taxon>
        <taxon>Viridiplantae</taxon>
        <taxon>Streptophyta</taxon>
        <taxon>Embryophyta</taxon>
        <taxon>Tracheophyta</taxon>
        <taxon>Spermatophyta</taxon>
        <taxon>Magnoliopsida</taxon>
        <taxon>eudicotyledons</taxon>
        <taxon>Gunneridae</taxon>
        <taxon>Pentapetalae</taxon>
        <taxon>rosids</taxon>
        <taxon>fabids</taxon>
        <taxon>Fabales</taxon>
        <taxon>Fabaceae</taxon>
        <taxon>Papilionoideae</taxon>
        <taxon>50 kb inversion clade</taxon>
        <taxon>NPAAA clade</taxon>
        <taxon>Hologalegina</taxon>
        <taxon>IRL clade</taxon>
        <taxon>Trifolieae</taxon>
        <taxon>Trifolium</taxon>
    </lineage>
</organism>
<accession>A0A392LZ55</accession>
<dbReference type="EMBL" id="LXQA010000868">
    <property type="protein sequence ID" value="MCH80281.1"/>
    <property type="molecule type" value="Genomic_DNA"/>
</dbReference>
<feature type="region of interest" description="Disordered" evidence="1">
    <location>
        <begin position="1"/>
        <end position="47"/>
    </location>
</feature>
<evidence type="ECO:0000313" key="3">
    <source>
        <dbReference type="Proteomes" id="UP000265520"/>
    </source>
</evidence>
<dbReference type="Proteomes" id="UP000265520">
    <property type="component" value="Unassembled WGS sequence"/>
</dbReference>
<feature type="compositionally biased region" description="Acidic residues" evidence="1">
    <location>
        <begin position="37"/>
        <end position="47"/>
    </location>
</feature>
<protein>
    <submittedName>
        <fullName evidence="2">Uncharacterized protein</fullName>
    </submittedName>
</protein>
<gene>
    <name evidence="2" type="ORF">A2U01_0001047</name>
</gene>
<dbReference type="AlphaFoldDB" id="A0A392LZ55"/>
<comment type="caution">
    <text evidence="2">The sequence shown here is derived from an EMBL/GenBank/DDBJ whole genome shotgun (WGS) entry which is preliminary data.</text>
</comment>